<dbReference type="PANTHER" id="PTHR43065:SF49">
    <property type="entry name" value="HISTIDINE KINASE"/>
    <property type="match status" value="1"/>
</dbReference>
<dbReference type="GO" id="GO:0000155">
    <property type="term" value="F:phosphorelay sensor kinase activity"/>
    <property type="evidence" value="ECO:0007669"/>
    <property type="project" value="InterPro"/>
</dbReference>
<protein>
    <recommendedName>
        <fullName evidence="2">histidine kinase</fullName>
        <ecNumber evidence="2">2.7.13.3</ecNumber>
    </recommendedName>
</protein>
<feature type="transmembrane region" description="Helical" evidence="4">
    <location>
        <begin position="98"/>
        <end position="115"/>
    </location>
</feature>
<dbReference type="InterPro" id="IPR003661">
    <property type="entry name" value="HisK_dim/P_dom"/>
</dbReference>
<evidence type="ECO:0000256" key="1">
    <source>
        <dbReference type="ARBA" id="ARBA00000085"/>
    </source>
</evidence>
<evidence type="ECO:0000259" key="5">
    <source>
        <dbReference type="PROSITE" id="PS50109"/>
    </source>
</evidence>
<keyword evidence="4" id="KW-1133">Transmembrane helix</keyword>
<feature type="transmembrane region" description="Helical" evidence="4">
    <location>
        <begin position="20"/>
        <end position="49"/>
    </location>
</feature>
<dbReference type="AlphaFoldDB" id="A0A2G8REM2"/>
<dbReference type="CDD" id="cd00082">
    <property type="entry name" value="HisKA"/>
    <property type="match status" value="1"/>
</dbReference>
<keyword evidence="3" id="KW-0597">Phosphoprotein</keyword>
<dbReference type="EC" id="2.7.13.3" evidence="2"/>
<dbReference type="Gene3D" id="3.30.565.10">
    <property type="entry name" value="Histidine kinase-like ATPase, C-terminal domain"/>
    <property type="match status" value="1"/>
</dbReference>
<dbReference type="InterPro" id="IPR004358">
    <property type="entry name" value="Sig_transdc_His_kin-like_C"/>
</dbReference>
<dbReference type="SMART" id="SM00387">
    <property type="entry name" value="HATPase_c"/>
    <property type="match status" value="1"/>
</dbReference>
<accession>A0A2G8REM2</accession>
<keyword evidence="7" id="KW-1185">Reference proteome</keyword>
<dbReference type="PROSITE" id="PS50109">
    <property type="entry name" value="HIS_KIN"/>
    <property type="match status" value="1"/>
</dbReference>
<dbReference type="SMART" id="SM00388">
    <property type="entry name" value="HisKA"/>
    <property type="match status" value="1"/>
</dbReference>
<organism evidence="6 7">
    <name type="scientific">Puniceibacterium antarcticum</name>
    <dbReference type="NCBI Taxonomy" id="1206336"/>
    <lineage>
        <taxon>Bacteria</taxon>
        <taxon>Pseudomonadati</taxon>
        <taxon>Pseudomonadota</taxon>
        <taxon>Alphaproteobacteria</taxon>
        <taxon>Rhodobacterales</taxon>
        <taxon>Paracoccaceae</taxon>
        <taxon>Puniceibacterium</taxon>
    </lineage>
</organism>
<gene>
    <name evidence="6" type="ORF">P775_11820</name>
</gene>
<dbReference type="Pfam" id="PF00512">
    <property type="entry name" value="HisKA"/>
    <property type="match status" value="1"/>
</dbReference>
<dbReference type="Proteomes" id="UP000231259">
    <property type="component" value="Unassembled WGS sequence"/>
</dbReference>
<evidence type="ECO:0000256" key="4">
    <source>
        <dbReference type="SAM" id="Phobius"/>
    </source>
</evidence>
<dbReference type="EMBL" id="AWWI01000071">
    <property type="protein sequence ID" value="PIL19989.1"/>
    <property type="molecule type" value="Genomic_DNA"/>
</dbReference>
<evidence type="ECO:0000313" key="6">
    <source>
        <dbReference type="EMBL" id="PIL19989.1"/>
    </source>
</evidence>
<evidence type="ECO:0000256" key="3">
    <source>
        <dbReference type="ARBA" id="ARBA00022553"/>
    </source>
</evidence>
<dbReference type="Pfam" id="PF02518">
    <property type="entry name" value="HATPase_c"/>
    <property type="match status" value="1"/>
</dbReference>
<feature type="domain" description="Histidine kinase" evidence="5">
    <location>
        <begin position="208"/>
        <end position="429"/>
    </location>
</feature>
<dbReference type="SUPFAM" id="SSF47384">
    <property type="entry name" value="Homodimeric domain of signal transducing histidine kinase"/>
    <property type="match status" value="1"/>
</dbReference>
<comment type="catalytic activity">
    <reaction evidence="1">
        <text>ATP + protein L-histidine = ADP + protein N-phospho-L-histidine.</text>
        <dbReference type="EC" id="2.7.13.3"/>
    </reaction>
</comment>
<feature type="transmembrane region" description="Helical" evidence="4">
    <location>
        <begin position="122"/>
        <end position="144"/>
    </location>
</feature>
<proteinExistence type="predicted"/>
<feature type="transmembrane region" description="Helical" evidence="4">
    <location>
        <begin position="159"/>
        <end position="177"/>
    </location>
</feature>
<dbReference type="InterPro" id="IPR003594">
    <property type="entry name" value="HATPase_dom"/>
</dbReference>
<evidence type="ECO:0000256" key="2">
    <source>
        <dbReference type="ARBA" id="ARBA00012438"/>
    </source>
</evidence>
<dbReference type="InterPro" id="IPR005467">
    <property type="entry name" value="His_kinase_dom"/>
</dbReference>
<name>A0A2G8REM2_9RHOB</name>
<dbReference type="Gene3D" id="1.10.287.130">
    <property type="match status" value="1"/>
</dbReference>
<evidence type="ECO:0000313" key="7">
    <source>
        <dbReference type="Proteomes" id="UP000231259"/>
    </source>
</evidence>
<comment type="caution">
    <text evidence="6">The sequence shown here is derived from an EMBL/GenBank/DDBJ whole genome shotgun (WGS) entry which is preliminary data.</text>
</comment>
<dbReference type="InterPro" id="IPR036097">
    <property type="entry name" value="HisK_dim/P_sf"/>
</dbReference>
<dbReference type="SUPFAM" id="SSF55874">
    <property type="entry name" value="ATPase domain of HSP90 chaperone/DNA topoisomerase II/histidine kinase"/>
    <property type="match status" value="1"/>
</dbReference>
<dbReference type="PRINTS" id="PR00344">
    <property type="entry name" value="BCTRLSENSOR"/>
</dbReference>
<feature type="transmembrane region" description="Helical" evidence="4">
    <location>
        <begin position="69"/>
        <end position="92"/>
    </location>
</feature>
<dbReference type="InterPro" id="IPR036890">
    <property type="entry name" value="HATPase_C_sf"/>
</dbReference>
<keyword evidence="4" id="KW-0472">Membrane</keyword>
<dbReference type="PANTHER" id="PTHR43065">
    <property type="entry name" value="SENSOR HISTIDINE KINASE"/>
    <property type="match status" value="1"/>
</dbReference>
<reference evidence="6 7" key="1">
    <citation type="submission" date="2013-09" db="EMBL/GenBank/DDBJ databases">
        <title>Genome sequencing of Phaeobacter antarcticus sp. nov. SM1211.</title>
        <authorList>
            <person name="Zhang X.-Y."/>
            <person name="Liu C."/>
            <person name="Chen X.-L."/>
            <person name="Xie B.-B."/>
            <person name="Qin Q.-L."/>
            <person name="Rong J.-C."/>
            <person name="Zhang Y.-Z."/>
        </authorList>
    </citation>
    <scope>NUCLEOTIDE SEQUENCE [LARGE SCALE GENOMIC DNA]</scope>
    <source>
        <strain evidence="6 7">SM1211</strain>
    </source>
</reference>
<keyword evidence="4" id="KW-0812">Transmembrane</keyword>
<sequence>MVESMVKADIGSWTELALRYTTVILGGFFMTIHIGSPVIAIWLIIFLALNGYYSFCLTKMKPPTSRTVYMRLTTLFITSVIAYSSCAVYVFLHDDMSFRALGVTALVAQGMFNLSRHRHGSISAIFDTVIVALAGLIMGFYLILQTDHTRIDHDMTEDMIIVVCTIGVCSYYVIAQYRNIQTHVSLRNARIEAIQTQKMKAVGQITAGVAHDFNNLLTVIRGNIELAELAEDPEEVATTLKDAKLAADRAADLTSQLLSFSRKARLEASKIDLVSFWSEFGKIMNHSVPATIETTISANPDLRNLFCDRGQLQNAVLNLLINARDALQGRGKIEIYSRRASVAEVKSVGRKSTHYSAYGAIEIRDNGAGIPPDLLDSVTEPFFTTKKVGQGSGLGLSMVKGFTEQSGGNLLISSSPRGTRVVMVLPTDNGLAQKLGY</sequence>